<evidence type="ECO:0000313" key="3">
    <source>
        <dbReference type="Proteomes" id="UP000188929"/>
    </source>
</evidence>
<dbReference type="GO" id="GO:0000287">
    <property type="term" value="F:magnesium ion binding"/>
    <property type="evidence" value="ECO:0007669"/>
    <property type="project" value="TreeGrafter"/>
</dbReference>
<dbReference type="STRING" id="1834516.BL253_32195"/>
<dbReference type="Proteomes" id="UP000188929">
    <property type="component" value="Unassembled WGS sequence"/>
</dbReference>
<dbReference type="SUPFAM" id="SSF56784">
    <property type="entry name" value="HAD-like"/>
    <property type="match status" value="1"/>
</dbReference>
<dbReference type="InterPro" id="IPR036412">
    <property type="entry name" value="HAD-like_sf"/>
</dbReference>
<sequence>MSVRVVYTDLDGTMVGPKGSFFLAEATSEDARRGSPGTLTLEAARALVDLHTAGITLVLVSGRTRPQLVEAAAIFGADGFIGELGAIVGWDQGRQSEILRGAMPERFAQVPEDLLHELIAAHPGRLELHTPWHTGRELDVMFRGKIDILATDAWLSAAGYGWLSLRDNGLISPAHMPDLGVNPHVYHLVPDGVGKGEAVGWDLKRRGIDPADAIAIGDSASDLTMASYVGQMHLVANALRHPDIEALLSAYDNVVVEKEPVTLGWASAVRAAVATHG</sequence>
<comment type="caution">
    <text evidence="2">The sequence shown here is derived from an EMBL/GenBank/DDBJ whole genome shotgun (WGS) entry which is preliminary data.</text>
</comment>
<accession>A0A1V2I1R4</accession>
<dbReference type="InterPro" id="IPR023214">
    <property type="entry name" value="HAD_sf"/>
</dbReference>
<proteinExistence type="predicted"/>
<dbReference type="Pfam" id="PF08282">
    <property type="entry name" value="Hydrolase_3"/>
    <property type="match status" value="1"/>
</dbReference>
<dbReference type="PANTHER" id="PTHR10000">
    <property type="entry name" value="PHOSPHOSERINE PHOSPHATASE"/>
    <property type="match status" value="1"/>
</dbReference>
<dbReference type="RefSeq" id="WP_076821303.1">
    <property type="nucleotide sequence ID" value="NZ_MOMC01000081.1"/>
</dbReference>
<name>A0A1V2I1R4_9ACTN</name>
<dbReference type="GO" id="GO:0005829">
    <property type="term" value="C:cytosol"/>
    <property type="evidence" value="ECO:0007669"/>
    <property type="project" value="TreeGrafter"/>
</dbReference>
<evidence type="ECO:0000313" key="2">
    <source>
        <dbReference type="EMBL" id="ONH23732.1"/>
    </source>
</evidence>
<keyword evidence="3" id="KW-1185">Reference proteome</keyword>
<dbReference type="Gene3D" id="3.40.50.1000">
    <property type="entry name" value="HAD superfamily/HAD-like"/>
    <property type="match status" value="2"/>
</dbReference>
<evidence type="ECO:0000256" key="1">
    <source>
        <dbReference type="ARBA" id="ARBA00022801"/>
    </source>
</evidence>
<dbReference type="PANTHER" id="PTHR10000:SF57">
    <property type="entry name" value="KANOSAMINE-6-PHOSPHATE PHOSPHATASE"/>
    <property type="match status" value="1"/>
</dbReference>
<dbReference type="EMBL" id="MOMC01000081">
    <property type="protein sequence ID" value="ONH23732.1"/>
    <property type="molecule type" value="Genomic_DNA"/>
</dbReference>
<keyword evidence="1" id="KW-0378">Hydrolase</keyword>
<organism evidence="2 3">
    <name type="scientific">Pseudofrankia asymbiotica</name>
    <dbReference type="NCBI Taxonomy" id="1834516"/>
    <lineage>
        <taxon>Bacteria</taxon>
        <taxon>Bacillati</taxon>
        <taxon>Actinomycetota</taxon>
        <taxon>Actinomycetes</taxon>
        <taxon>Frankiales</taxon>
        <taxon>Frankiaceae</taxon>
        <taxon>Pseudofrankia</taxon>
    </lineage>
</organism>
<dbReference type="OrthoDB" id="3180736at2"/>
<gene>
    <name evidence="2" type="ORF">BL253_32195</name>
</gene>
<reference evidence="3" key="1">
    <citation type="submission" date="2016-10" db="EMBL/GenBank/DDBJ databases">
        <title>Frankia sp. NRRL B-16386 Genome sequencing.</title>
        <authorList>
            <person name="Ghodhbane-Gtari F."/>
            <person name="Swanson E."/>
            <person name="Gueddou A."/>
            <person name="Hezbri K."/>
            <person name="Ktari K."/>
            <person name="Nouioui I."/>
            <person name="Morris K."/>
            <person name="Simpson S."/>
            <person name="Abebe-Akele F."/>
            <person name="Thomas K."/>
            <person name="Gtari M."/>
            <person name="Tisa L.S."/>
        </authorList>
    </citation>
    <scope>NUCLEOTIDE SEQUENCE [LARGE SCALE GENOMIC DNA]</scope>
    <source>
        <strain evidence="3">NRRL B-16386</strain>
    </source>
</reference>
<protein>
    <submittedName>
        <fullName evidence="2">Haloacid dehalogenase</fullName>
    </submittedName>
</protein>
<dbReference type="GO" id="GO:0016791">
    <property type="term" value="F:phosphatase activity"/>
    <property type="evidence" value="ECO:0007669"/>
    <property type="project" value="TreeGrafter"/>
</dbReference>
<dbReference type="AlphaFoldDB" id="A0A1V2I1R4"/>